<sequence length="173" mass="19387">MAEILEASTILVSPTSPMGQVKGVRLRILGHIVPVEIDPNDPNANHLKSEVIVGMQGQRANAYLNQDDYVNPILEPTRIPCLPLLSTNPEEKGNKLITMVALALKTEACAPETYSRMGLIQFKFHTSVTDDLLITARRIRELMGPFTKDKDGNWDNSWMTEPQREITIIWLGH</sequence>
<evidence type="ECO:0000313" key="2">
    <source>
        <dbReference type="Proteomes" id="UP000800041"/>
    </source>
</evidence>
<evidence type="ECO:0000313" key="1">
    <source>
        <dbReference type="EMBL" id="KAF1990824.1"/>
    </source>
</evidence>
<organism evidence="1 2">
    <name type="scientific">Aulographum hederae CBS 113979</name>
    <dbReference type="NCBI Taxonomy" id="1176131"/>
    <lineage>
        <taxon>Eukaryota</taxon>
        <taxon>Fungi</taxon>
        <taxon>Dikarya</taxon>
        <taxon>Ascomycota</taxon>
        <taxon>Pezizomycotina</taxon>
        <taxon>Dothideomycetes</taxon>
        <taxon>Pleosporomycetidae</taxon>
        <taxon>Aulographales</taxon>
        <taxon>Aulographaceae</taxon>
    </lineage>
</organism>
<name>A0A6G1HCN2_9PEZI</name>
<dbReference type="EMBL" id="ML977141">
    <property type="protein sequence ID" value="KAF1990824.1"/>
    <property type="molecule type" value="Genomic_DNA"/>
</dbReference>
<reference evidence="1" key="1">
    <citation type="journal article" date="2020" name="Stud. Mycol.">
        <title>101 Dothideomycetes genomes: a test case for predicting lifestyles and emergence of pathogens.</title>
        <authorList>
            <person name="Haridas S."/>
            <person name="Albert R."/>
            <person name="Binder M."/>
            <person name="Bloem J."/>
            <person name="Labutti K."/>
            <person name="Salamov A."/>
            <person name="Andreopoulos B."/>
            <person name="Baker S."/>
            <person name="Barry K."/>
            <person name="Bills G."/>
            <person name="Bluhm B."/>
            <person name="Cannon C."/>
            <person name="Castanera R."/>
            <person name="Culley D."/>
            <person name="Daum C."/>
            <person name="Ezra D."/>
            <person name="Gonzalez J."/>
            <person name="Henrissat B."/>
            <person name="Kuo A."/>
            <person name="Liang C."/>
            <person name="Lipzen A."/>
            <person name="Lutzoni F."/>
            <person name="Magnuson J."/>
            <person name="Mondo S."/>
            <person name="Nolan M."/>
            <person name="Ohm R."/>
            <person name="Pangilinan J."/>
            <person name="Park H.-J."/>
            <person name="Ramirez L."/>
            <person name="Alfaro M."/>
            <person name="Sun H."/>
            <person name="Tritt A."/>
            <person name="Yoshinaga Y."/>
            <person name="Zwiers L.-H."/>
            <person name="Turgeon B."/>
            <person name="Goodwin S."/>
            <person name="Spatafora J."/>
            <person name="Crous P."/>
            <person name="Grigoriev I."/>
        </authorList>
    </citation>
    <scope>NUCLEOTIDE SEQUENCE</scope>
    <source>
        <strain evidence="1">CBS 113979</strain>
    </source>
</reference>
<dbReference type="Proteomes" id="UP000800041">
    <property type="component" value="Unassembled WGS sequence"/>
</dbReference>
<gene>
    <name evidence="1" type="ORF">K402DRAFT_417573</name>
</gene>
<protein>
    <submittedName>
        <fullName evidence="1">Uncharacterized protein</fullName>
    </submittedName>
</protein>
<keyword evidence="2" id="KW-1185">Reference proteome</keyword>
<dbReference type="AlphaFoldDB" id="A0A6G1HCN2"/>
<proteinExistence type="predicted"/>
<accession>A0A6G1HCN2</accession>